<dbReference type="AlphaFoldDB" id="A0A4Z2FEA2"/>
<gene>
    <name evidence="2" type="ORF">EYF80_050624</name>
</gene>
<feature type="compositionally biased region" description="Basic and acidic residues" evidence="1">
    <location>
        <begin position="38"/>
        <end position="57"/>
    </location>
</feature>
<comment type="caution">
    <text evidence="2">The sequence shown here is derived from an EMBL/GenBank/DDBJ whole genome shotgun (WGS) entry which is preliminary data.</text>
</comment>
<feature type="compositionally biased region" description="Low complexity" evidence="1">
    <location>
        <begin position="24"/>
        <end position="37"/>
    </location>
</feature>
<proteinExistence type="predicted"/>
<feature type="compositionally biased region" description="Polar residues" evidence="1">
    <location>
        <begin position="126"/>
        <end position="138"/>
    </location>
</feature>
<name>A0A4Z2FEA2_9TELE</name>
<evidence type="ECO:0000313" key="2">
    <source>
        <dbReference type="EMBL" id="TNN39215.1"/>
    </source>
</evidence>
<organism evidence="2 3">
    <name type="scientific">Liparis tanakae</name>
    <name type="common">Tanaka's snailfish</name>
    <dbReference type="NCBI Taxonomy" id="230148"/>
    <lineage>
        <taxon>Eukaryota</taxon>
        <taxon>Metazoa</taxon>
        <taxon>Chordata</taxon>
        <taxon>Craniata</taxon>
        <taxon>Vertebrata</taxon>
        <taxon>Euteleostomi</taxon>
        <taxon>Actinopterygii</taxon>
        <taxon>Neopterygii</taxon>
        <taxon>Teleostei</taxon>
        <taxon>Neoteleostei</taxon>
        <taxon>Acanthomorphata</taxon>
        <taxon>Eupercaria</taxon>
        <taxon>Perciformes</taxon>
        <taxon>Cottioidei</taxon>
        <taxon>Cottales</taxon>
        <taxon>Liparidae</taxon>
        <taxon>Liparis</taxon>
    </lineage>
</organism>
<dbReference type="Proteomes" id="UP000314294">
    <property type="component" value="Unassembled WGS sequence"/>
</dbReference>
<dbReference type="EMBL" id="SRLO01001299">
    <property type="protein sequence ID" value="TNN39215.1"/>
    <property type="molecule type" value="Genomic_DNA"/>
</dbReference>
<protein>
    <submittedName>
        <fullName evidence="2">Uncharacterized protein</fullName>
    </submittedName>
</protein>
<feature type="region of interest" description="Disordered" evidence="1">
    <location>
        <begin position="1"/>
        <end position="74"/>
    </location>
</feature>
<sequence>MQRVRHDIHSLSSRDLIGQQPLMRATSRSESSSVWRQSDTHQSPRERSSDYNSDRQPCHVAPSTPSSPDTRTRIRIRSLRVRAPLDSVDGFSPWRLVQRFKLDGGETSGAEGPAFVLRHRTSNLIEHTTDGAPTNPTSPREKADTPTSDPALIGQLIVDPSLPKPPACDSVYLHVSSDWRFLPSLVSMNFSSTN</sequence>
<feature type="region of interest" description="Disordered" evidence="1">
    <location>
        <begin position="126"/>
        <end position="148"/>
    </location>
</feature>
<evidence type="ECO:0000313" key="3">
    <source>
        <dbReference type="Proteomes" id="UP000314294"/>
    </source>
</evidence>
<evidence type="ECO:0000256" key="1">
    <source>
        <dbReference type="SAM" id="MobiDB-lite"/>
    </source>
</evidence>
<keyword evidence="3" id="KW-1185">Reference proteome</keyword>
<reference evidence="2 3" key="1">
    <citation type="submission" date="2019-03" db="EMBL/GenBank/DDBJ databases">
        <title>First draft genome of Liparis tanakae, snailfish: a comprehensive survey of snailfish specific genes.</title>
        <authorList>
            <person name="Kim W."/>
            <person name="Song I."/>
            <person name="Jeong J.-H."/>
            <person name="Kim D."/>
            <person name="Kim S."/>
            <person name="Ryu S."/>
            <person name="Song J.Y."/>
            <person name="Lee S.K."/>
        </authorList>
    </citation>
    <scope>NUCLEOTIDE SEQUENCE [LARGE SCALE GENOMIC DNA]</scope>
    <source>
        <tissue evidence="2">Muscle</tissue>
    </source>
</reference>
<accession>A0A4Z2FEA2</accession>
<dbReference type="OrthoDB" id="10522965at2759"/>